<keyword evidence="1" id="KW-0175">Coiled coil</keyword>
<feature type="coiled-coil region" evidence="1">
    <location>
        <begin position="53"/>
        <end position="87"/>
    </location>
</feature>
<evidence type="ECO:0000256" key="1">
    <source>
        <dbReference type="SAM" id="Coils"/>
    </source>
</evidence>
<sequence length="93" mass="10437">MRTTLFSELRGPDGEKLSIFDAGVFLVTQEHLSVFQRRIRALESALGDEKVANQSLAKQLEASKSELRSEEEVCKGLREALDKMEAQKDKIQG</sequence>
<dbReference type="EMBL" id="GBEZ01024953">
    <property type="protein sequence ID" value="JAC62087.1"/>
    <property type="molecule type" value="Transcribed_RNA"/>
</dbReference>
<reference evidence="2" key="1">
    <citation type="submission" date="2014-05" db="EMBL/GenBank/DDBJ databases">
        <title>The transcriptome of the halophilic microalga Tetraselmis sp. GSL018 isolated from the Great Salt Lake, Utah.</title>
        <authorList>
            <person name="Jinkerson R.E."/>
            <person name="D'Adamo S."/>
            <person name="Posewitz M.C."/>
        </authorList>
    </citation>
    <scope>NUCLEOTIDE SEQUENCE</scope>
    <source>
        <strain evidence="2">GSL018</strain>
    </source>
</reference>
<dbReference type="AlphaFoldDB" id="A0A061QN75"/>
<proteinExistence type="predicted"/>
<gene>
    <name evidence="2" type="ORF">TSPGSL018_24309</name>
</gene>
<feature type="non-terminal residue" evidence="2">
    <location>
        <position position="93"/>
    </location>
</feature>
<protein>
    <submittedName>
        <fullName evidence="2">Uncharacterized protein</fullName>
    </submittedName>
</protein>
<accession>A0A061QN75</accession>
<evidence type="ECO:0000313" key="2">
    <source>
        <dbReference type="EMBL" id="JAC62087.1"/>
    </source>
</evidence>
<name>A0A061QN75_9CHLO</name>
<organism evidence="2">
    <name type="scientific">Tetraselmis sp. GSL018</name>
    <dbReference type="NCBI Taxonomy" id="582737"/>
    <lineage>
        <taxon>Eukaryota</taxon>
        <taxon>Viridiplantae</taxon>
        <taxon>Chlorophyta</taxon>
        <taxon>core chlorophytes</taxon>
        <taxon>Chlorodendrophyceae</taxon>
        <taxon>Chlorodendrales</taxon>
        <taxon>Chlorodendraceae</taxon>
        <taxon>Tetraselmis</taxon>
    </lineage>
</organism>